<feature type="domain" description="Deoxynucleoside kinase" evidence="2">
    <location>
        <begin position="2"/>
        <end position="219"/>
    </location>
</feature>
<dbReference type="CDD" id="cd01673">
    <property type="entry name" value="dNK"/>
    <property type="match status" value="1"/>
</dbReference>
<dbReference type="InterPro" id="IPR050566">
    <property type="entry name" value="Deoxyribonucleoside_kinase"/>
</dbReference>
<dbReference type="GO" id="GO:0016301">
    <property type="term" value="F:kinase activity"/>
    <property type="evidence" value="ECO:0007669"/>
    <property type="project" value="UniProtKB-KW"/>
</dbReference>
<sequence length="238" mass="28131">MITISGVIGSGKSSITEILSQELGTKAFYEPVQNNPILPMFYHGNKMVEEGKWETNPYAFELQIYYVSKRFDMLKQAVQEDNNILDRSIYEDEIFMRMNVEQGHATEEEWKVYKDLLNTMMEEYPNFSPYKKAPDLMVLIKVDYDTMVSRIEKRGRAFEQIDYDPSLVQYYHDLIEHYEKWEKEYDASPLLVIDGTKYDFIESIQDRNTVLNTIEDKLVELGSLSAKKVEFLKQRRHQ</sequence>
<dbReference type="EMBL" id="JAJPDJ010000063">
    <property type="protein sequence ID" value="MCD7138975.1"/>
    <property type="molecule type" value="Genomic_DNA"/>
</dbReference>
<dbReference type="RefSeq" id="WP_182586388.1">
    <property type="nucleotide sequence ID" value="NZ_JACIVG010000064.1"/>
</dbReference>
<evidence type="ECO:0000259" key="2">
    <source>
        <dbReference type="Pfam" id="PF01712"/>
    </source>
</evidence>
<dbReference type="PIRSF" id="PIRSF000705">
    <property type="entry name" value="DNK"/>
    <property type="match status" value="1"/>
</dbReference>
<dbReference type="InterPro" id="IPR027417">
    <property type="entry name" value="P-loop_NTPase"/>
</dbReference>
<gene>
    <name evidence="3" type="ORF">LTY59_07035</name>
</gene>
<dbReference type="InterPro" id="IPR031314">
    <property type="entry name" value="DNK_dom"/>
</dbReference>
<comment type="similarity">
    <text evidence="1">Belongs to the DCK/DGK family.</text>
</comment>
<protein>
    <submittedName>
        <fullName evidence="3">Deoxynucleoside kinase</fullName>
    </submittedName>
</protein>
<name>A0ABS8RDE7_9LACO</name>
<dbReference type="Pfam" id="PF01712">
    <property type="entry name" value="dNK"/>
    <property type="match status" value="1"/>
</dbReference>
<dbReference type="SUPFAM" id="SSF52540">
    <property type="entry name" value="P-loop containing nucleoside triphosphate hydrolases"/>
    <property type="match status" value="1"/>
</dbReference>
<keyword evidence="4" id="KW-1185">Reference proteome</keyword>
<keyword evidence="3" id="KW-0808">Transferase</keyword>
<dbReference type="Proteomes" id="UP001200032">
    <property type="component" value="Unassembled WGS sequence"/>
</dbReference>
<evidence type="ECO:0000313" key="4">
    <source>
        <dbReference type="Proteomes" id="UP001200032"/>
    </source>
</evidence>
<proteinExistence type="inferred from homology"/>
<dbReference type="InterPro" id="IPR002624">
    <property type="entry name" value="DCK/DGK"/>
</dbReference>
<evidence type="ECO:0000313" key="3">
    <source>
        <dbReference type="EMBL" id="MCD7138975.1"/>
    </source>
</evidence>
<comment type="caution">
    <text evidence="3">The sequence shown here is derived from an EMBL/GenBank/DDBJ whole genome shotgun (WGS) entry which is preliminary data.</text>
</comment>
<organism evidence="3 4">
    <name type="scientific">Limosilactobacillus balticus</name>
    <dbReference type="NCBI Taxonomy" id="2759747"/>
    <lineage>
        <taxon>Bacteria</taxon>
        <taxon>Bacillati</taxon>
        <taxon>Bacillota</taxon>
        <taxon>Bacilli</taxon>
        <taxon>Lactobacillales</taxon>
        <taxon>Lactobacillaceae</taxon>
        <taxon>Limosilactobacillus</taxon>
    </lineage>
</organism>
<dbReference type="PANTHER" id="PTHR10513">
    <property type="entry name" value="DEOXYNUCLEOSIDE KINASE"/>
    <property type="match status" value="1"/>
</dbReference>
<reference evidence="3 4" key="1">
    <citation type="submission" date="2021-12" db="EMBL/GenBank/DDBJ databases">
        <title>A phylogenomic analysis of Limosilactobacillus reuteri reveals ancient and stable evolutionary relationships with rodents and birds and zoonotic transmission to humans.</title>
        <authorList>
            <person name="Li F."/>
            <person name="Li X."/>
            <person name="Cheng C."/>
            <person name="Tollenaar S."/>
            <person name="Zhang J.S."/>
            <person name="Simpson D."/>
            <person name="Tasseva G."/>
            <person name="Perez-Munoz M.E."/>
            <person name="Frese S."/>
            <person name="Gaenzle M.G."/>
            <person name="Walter J."/>
            <person name="Zheng J."/>
        </authorList>
    </citation>
    <scope>NUCLEOTIDE SEQUENCE [LARGE SCALE GENOMIC DNA]</scope>
    <source>
        <strain evidence="3 4">WF-AF5-A</strain>
    </source>
</reference>
<evidence type="ECO:0000256" key="1">
    <source>
        <dbReference type="ARBA" id="ARBA00007420"/>
    </source>
</evidence>
<accession>A0ABS8RDE7</accession>
<dbReference type="Gene3D" id="3.40.50.300">
    <property type="entry name" value="P-loop containing nucleotide triphosphate hydrolases"/>
    <property type="match status" value="1"/>
</dbReference>
<keyword evidence="3" id="KW-0418">Kinase</keyword>
<dbReference type="PANTHER" id="PTHR10513:SF35">
    <property type="entry name" value="DEOXYADENOSINE KINASE"/>
    <property type="match status" value="1"/>
</dbReference>